<proteinExistence type="predicted"/>
<dbReference type="EMBL" id="UNSH01000054">
    <property type="protein sequence ID" value="SZF03638.1"/>
    <property type="molecule type" value="Genomic_DNA"/>
</dbReference>
<feature type="chain" id="PRO_5017070482" evidence="1">
    <location>
        <begin position="24"/>
        <end position="118"/>
    </location>
</feature>
<dbReference type="VEuPathDB" id="FungiDB:BLGHR1_14432"/>
<organism evidence="2 3">
    <name type="scientific">Blumeria hordei</name>
    <name type="common">Barley powdery mildew</name>
    <name type="synonym">Blumeria graminis f. sp. hordei</name>
    <dbReference type="NCBI Taxonomy" id="2867405"/>
    <lineage>
        <taxon>Eukaryota</taxon>
        <taxon>Fungi</taxon>
        <taxon>Dikarya</taxon>
        <taxon>Ascomycota</taxon>
        <taxon>Pezizomycotina</taxon>
        <taxon>Leotiomycetes</taxon>
        <taxon>Erysiphales</taxon>
        <taxon>Erysiphaceae</taxon>
        <taxon>Blumeria</taxon>
    </lineage>
</organism>
<evidence type="ECO:0000256" key="1">
    <source>
        <dbReference type="SAM" id="SignalP"/>
    </source>
</evidence>
<protein>
    <submittedName>
        <fullName evidence="2">Uncharacterized protein</fullName>
    </submittedName>
</protein>
<evidence type="ECO:0000313" key="2">
    <source>
        <dbReference type="EMBL" id="SZF03638.1"/>
    </source>
</evidence>
<sequence>MRPFQLLPAITIFISLEILGVAGYWDCDGYRVPDKNVQDSAVFAFSKEKGSFHGYPITFRAASALSRLGSIRKFPVDCSEENWQGEHVNFYVLTNRDRKFIHVVYTFGDGGNCAHVQD</sequence>
<feature type="signal peptide" evidence="1">
    <location>
        <begin position="1"/>
        <end position="23"/>
    </location>
</feature>
<keyword evidence="1" id="KW-0732">Signal</keyword>
<dbReference type="AlphaFoldDB" id="A0A383UVG0"/>
<gene>
    <name evidence="2" type="ORF">BLGHR1_14432</name>
</gene>
<evidence type="ECO:0000313" key="3">
    <source>
        <dbReference type="Proteomes" id="UP000275772"/>
    </source>
</evidence>
<reference evidence="2 3" key="1">
    <citation type="submission" date="2017-11" db="EMBL/GenBank/DDBJ databases">
        <authorList>
            <person name="Kracher B."/>
        </authorList>
    </citation>
    <scope>NUCLEOTIDE SEQUENCE [LARGE SCALE GENOMIC DNA]</scope>
    <source>
        <strain evidence="2 3">RACE1</strain>
    </source>
</reference>
<dbReference type="Proteomes" id="UP000275772">
    <property type="component" value="Unassembled WGS sequence"/>
</dbReference>
<name>A0A383UVG0_BLUHO</name>
<accession>A0A383UVG0</accession>